<dbReference type="AlphaFoldDB" id="A0A345NK56"/>
<dbReference type="EMBL" id="CP031229">
    <property type="protein sequence ID" value="AXH95414.1"/>
    <property type="molecule type" value="Genomic_DNA"/>
</dbReference>
<dbReference type="Gene3D" id="3.40.50.300">
    <property type="entry name" value="P-loop containing nucleotide triphosphate hydrolases"/>
    <property type="match status" value="1"/>
</dbReference>
<name>A0A345NK56_9MICO</name>
<dbReference type="InterPro" id="IPR027417">
    <property type="entry name" value="P-loop_NTPase"/>
</dbReference>
<evidence type="ECO:0000313" key="1">
    <source>
        <dbReference type="EMBL" id="AXH95414.1"/>
    </source>
</evidence>
<protein>
    <submittedName>
        <fullName evidence="1">Uncharacterized protein</fullName>
    </submittedName>
</protein>
<accession>A0A345NK56</accession>
<sequence>MAGQQGAEQDDERPSISELRERMLGLVPRIGTGWPSLDAISGGIPSSRSTVVRGPSELRLQVLARMAAWAAGEGYPTVICSRARTTDELWLAVGAGGLGLPPDALLSTSTHDAWVDDRLRVLDLRVLGGNAAPEATGRAITERMPALLIVDEFATWDEDWVTALDPRFGRLDLQQWPRSSGCALVLGMDGMHDFSEHLSRGVFTLRLEPDDDRTRVRLGAYGHHSRDHRTVLLRDGFLEAPAPGARYLRRGNVANTWEDRSEQEISSFAEALGGEPVSMLWEPEENGEQPPAT</sequence>
<evidence type="ECO:0000313" key="2">
    <source>
        <dbReference type="Proteomes" id="UP000253790"/>
    </source>
</evidence>
<dbReference type="OrthoDB" id="4862557at2"/>
<gene>
    <name evidence="1" type="ORF">DV701_04075</name>
</gene>
<dbReference type="RefSeq" id="WP_114927179.1">
    <property type="nucleotide sequence ID" value="NZ_CP031229.1"/>
</dbReference>
<dbReference type="KEGG" id="orn:DV701_04075"/>
<proteinExistence type="predicted"/>
<reference evidence="1 2" key="1">
    <citation type="submission" date="2018-07" db="EMBL/GenBank/DDBJ databases">
        <title>Complete genome sequencing of Ornithinimicrobium sp. AMA3305.</title>
        <authorList>
            <person name="Bae J.-W."/>
        </authorList>
    </citation>
    <scope>NUCLEOTIDE SEQUENCE [LARGE SCALE GENOMIC DNA]</scope>
    <source>
        <strain evidence="1 2">AMA3305</strain>
    </source>
</reference>
<organism evidence="1 2">
    <name type="scientific">Ornithinimicrobium avium</name>
    <dbReference type="NCBI Taxonomy" id="2283195"/>
    <lineage>
        <taxon>Bacteria</taxon>
        <taxon>Bacillati</taxon>
        <taxon>Actinomycetota</taxon>
        <taxon>Actinomycetes</taxon>
        <taxon>Micrococcales</taxon>
        <taxon>Ornithinimicrobiaceae</taxon>
        <taxon>Ornithinimicrobium</taxon>
    </lineage>
</organism>
<dbReference type="Proteomes" id="UP000253790">
    <property type="component" value="Chromosome"/>
</dbReference>
<keyword evidence="2" id="KW-1185">Reference proteome</keyword>
<dbReference type="SUPFAM" id="SSF52540">
    <property type="entry name" value="P-loop containing nucleoside triphosphate hydrolases"/>
    <property type="match status" value="1"/>
</dbReference>